<dbReference type="Pfam" id="PF13396">
    <property type="entry name" value="PLDc_N"/>
    <property type="match status" value="1"/>
</dbReference>
<evidence type="ECO:0000256" key="4">
    <source>
        <dbReference type="ARBA" id="ARBA00022989"/>
    </source>
</evidence>
<evidence type="ECO:0000256" key="6">
    <source>
        <dbReference type="SAM" id="Phobius"/>
    </source>
</evidence>
<name>I3Z4F2_BELBD</name>
<keyword evidence="2" id="KW-1003">Cell membrane</keyword>
<keyword evidence="3 6" id="KW-0812">Transmembrane</keyword>
<evidence type="ECO:0000256" key="3">
    <source>
        <dbReference type="ARBA" id="ARBA00022692"/>
    </source>
</evidence>
<dbReference type="AlphaFoldDB" id="I3Z4F2"/>
<dbReference type="STRING" id="866536.Belba_1507"/>
<reference evidence="9" key="1">
    <citation type="submission" date="2012-06" db="EMBL/GenBank/DDBJ databases">
        <title>The complete genome of Belliella baltica DSM 15883.</title>
        <authorList>
            <person name="Lucas S."/>
            <person name="Copeland A."/>
            <person name="Lapidus A."/>
            <person name="Goodwin L."/>
            <person name="Pitluck S."/>
            <person name="Peters L."/>
            <person name="Mikhailova N."/>
            <person name="Davenport K."/>
            <person name="Kyrpides N."/>
            <person name="Mavromatis K."/>
            <person name="Pagani I."/>
            <person name="Ivanova N."/>
            <person name="Ovchinnikova G."/>
            <person name="Zeytun A."/>
            <person name="Detter J.C."/>
            <person name="Han C."/>
            <person name="Land M."/>
            <person name="Hauser L."/>
            <person name="Markowitz V."/>
            <person name="Cheng J.-F."/>
            <person name="Hugenholtz P."/>
            <person name="Woyke T."/>
            <person name="Wu D."/>
            <person name="Tindall B."/>
            <person name="Pomrenke H."/>
            <person name="Brambilla E."/>
            <person name="Klenk H.-P."/>
            <person name="Eisen J.A."/>
        </authorList>
    </citation>
    <scope>NUCLEOTIDE SEQUENCE [LARGE SCALE GENOMIC DNA]</scope>
    <source>
        <strain evidence="9">DSM 15883 / CIP 108006 / LMG 21964 / BA134</strain>
    </source>
</reference>
<evidence type="ECO:0000313" key="9">
    <source>
        <dbReference type="Proteomes" id="UP000006050"/>
    </source>
</evidence>
<evidence type="ECO:0000256" key="1">
    <source>
        <dbReference type="ARBA" id="ARBA00004651"/>
    </source>
</evidence>
<feature type="domain" description="Cardiolipin synthase N-terminal" evidence="7">
    <location>
        <begin position="28"/>
        <end position="69"/>
    </location>
</feature>
<organism evidence="8 9">
    <name type="scientific">Belliella baltica (strain DSM 15883 / CIP 108006 / LMG 21964 / BA134)</name>
    <dbReference type="NCBI Taxonomy" id="866536"/>
    <lineage>
        <taxon>Bacteria</taxon>
        <taxon>Pseudomonadati</taxon>
        <taxon>Bacteroidota</taxon>
        <taxon>Cytophagia</taxon>
        <taxon>Cytophagales</taxon>
        <taxon>Cyclobacteriaceae</taxon>
        <taxon>Belliella</taxon>
    </lineage>
</organism>
<dbReference type="OrthoDB" id="1123412at2"/>
<protein>
    <recommendedName>
        <fullName evidence="7">Cardiolipin synthase N-terminal domain-containing protein</fullName>
    </recommendedName>
</protein>
<evidence type="ECO:0000256" key="5">
    <source>
        <dbReference type="ARBA" id="ARBA00023136"/>
    </source>
</evidence>
<keyword evidence="4 6" id="KW-1133">Transmembrane helix</keyword>
<keyword evidence="5 6" id="KW-0472">Membrane</keyword>
<feature type="transmembrane region" description="Helical" evidence="6">
    <location>
        <begin position="12"/>
        <end position="37"/>
    </location>
</feature>
<dbReference type="RefSeq" id="WP_014772111.1">
    <property type="nucleotide sequence ID" value="NC_018010.1"/>
</dbReference>
<sequence length="85" mass="9970">MNLLFIGSISPGSFILILFSIVAFAFFVFWIITLVDIVRSNFKDPNMKLIWILDLIFTNPIGMIIYWIIAPNQKINNFNQFNHFK</sequence>
<evidence type="ECO:0000259" key="7">
    <source>
        <dbReference type="Pfam" id="PF13396"/>
    </source>
</evidence>
<dbReference type="Proteomes" id="UP000006050">
    <property type="component" value="Chromosome"/>
</dbReference>
<proteinExistence type="predicted"/>
<comment type="subcellular location">
    <subcellularLocation>
        <location evidence="1">Cell membrane</location>
        <topology evidence="1">Multi-pass membrane protein</topology>
    </subcellularLocation>
</comment>
<dbReference type="EMBL" id="CP003281">
    <property type="protein sequence ID" value="AFL84120.1"/>
    <property type="molecule type" value="Genomic_DNA"/>
</dbReference>
<keyword evidence="9" id="KW-1185">Reference proteome</keyword>
<evidence type="ECO:0000313" key="8">
    <source>
        <dbReference type="EMBL" id="AFL84120.1"/>
    </source>
</evidence>
<feature type="transmembrane region" description="Helical" evidence="6">
    <location>
        <begin position="49"/>
        <end position="69"/>
    </location>
</feature>
<dbReference type="GO" id="GO:0005886">
    <property type="term" value="C:plasma membrane"/>
    <property type="evidence" value="ECO:0007669"/>
    <property type="project" value="UniProtKB-SubCell"/>
</dbReference>
<accession>I3Z4F2</accession>
<dbReference type="InterPro" id="IPR027379">
    <property type="entry name" value="CLS_N"/>
</dbReference>
<dbReference type="KEGG" id="bbd:Belba_1507"/>
<gene>
    <name evidence="8" type="ordered locus">Belba_1507</name>
</gene>
<dbReference type="HOGENOM" id="CLU_176001_5_2_10"/>
<evidence type="ECO:0000256" key="2">
    <source>
        <dbReference type="ARBA" id="ARBA00022475"/>
    </source>
</evidence>